<dbReference type="EMBL" id="GL385395">
    <property type="protein sequence ID" value="EJT82281.1"/>
    <property type="molecule type" value="Genomic_DNA"/>
</dbReference>
<feature type="compositionally biased region" description="Acidic residues" evidence="1">
    <location>
        <begin position="30"/>
        <end position="39"/>
    </location>
</feature>
<sequence>MRSTASAGCSSPIQGCEEARWRASRPAEAGSDDTADEMPEVVGSAWGGPAAAIFSSRRALSSAEKPASSTARRPARPPVMRADSVASSRRRDMAPCSAGWAGASLGGWCGGGGGSGAVASGRRLGLLEYDRGVGKCG</sequence>
<dbReference type="GeneID" id="20342713"/>
<protein>
    <submittedName>
        <fullName evidence="2 3">Uncharacterized protein</fullName>
    </submittedName>
</protein>
<dbReference type="RefSeq" id="XP_009218290.1">
    <property type="nucleotide sequence ID" value="XM_009220026.1"/>
</dbReference>
<organism evidence="2">
    <name type="scientific">Gaeumannomyces tritici (strain R3-111a-1)</name>
    <name type="common">Wheat and barley take-all root rot fungus</name>
    <name type="synonym">Gaeumannomyces graminis var. tritici</name>
    <dbReference type="NCBI Taxonomy" id="644352"/>
    <lineage>
        <taxon>Eukaryota</taxon>
        <taxon>Fungi</taxon>
        <taxon>Dikarya</taxon>
        <taxon>Ascomycota</taxon>
        <taxon>Pezizomycotina</taxon>
        <taxon>Sordariomycetes</taxon>
        <taxon>Sordariomycetidae</taxon>
        <taxon>Magnaporthales</taxon>
        <taxon>Magnaporthaceae</taxon>
        <taxon>Gaeumannomyces</taxon>
    </lineage>
</organism>
<accession>J3NLV5</accession>
<evidence type="ECO:0000313" key="2">
    <source>
        <dbReference type="EMBL" id="EJT82281.1"/>
    </source>
</evidence>
<reference evidence="3" key="4">
    <citation type="journal article" date="2015" name="G3 (Bethesda)">
        <title>Genome sequences of three phytopathogenic species of the Magnaporthaceae family of fungi.</title>
        <authorList>
            <person name="Okagaki L.H."/>
            <person name="Nunes C.C."/>
            <person name="Sailsbery J."/>
            <person name="Clay B."/>
            <person name="Brown D."/>
            <person name="John T."/>
            <person name="Oh Y."/>
            <person name="Young N."/>
            <person name="Fitzgerald M."/>
            <person name="Haas B.J."/>
            <person name="Zeng Q."/>
            <person name="Young S."/>
            <person name="Adiconis X."/>
            <person name="Fan L."/>
            <person name="Levin J.Z."/>
            <person name="Mitchell T.K."/>
            <person name="Okubara P.A."/>
            <person name="Farman M.L."/>
            <person name="Kohn L.M."/>
            <person name="Birren B."/>
            <person name="Ma L.-J."/>
            <person name="Dean R.A."/>
        </authorList>
    </citation>
    <scope>NUCLEOTIDE SEQUENCE</scope>
    <source>
        <strain evidence="3">R3-111a-1</strain>
    </source>
</reference>
<name>J3NLV5_GAET3</name>
<evidence type="ECO:0000313" key="3">
    <source>
        <dbReference type="EnsemblFungi" id="EJT82281"/>
    </source>
</evidence>
<reference evidence="2" key="3">
    <citation type="submission" date="2010-09" db="EMBL/GenBank/DDBJ databases">
        <title>Annotation of Gaeumannomyces graminis var. tritici R3-111a-1.</title>
        <authorList>
            <consortium name="The Broad Institute Genome Sequencing Platform"/>
            <person name="Ma L.-J."/>
            <person name="Dead R."/>
            <person name="Young S.K."/>
            <person name="Zeng Q."/>
            <person name="Gargeya S."/>
            <person name="Fitzgerald M."/>
            <person name="Haas B."/>
            <person name="Abouelleil A."/>
            <person name="Alvarado L."/>
            <person name="Arachchi H.M."/>
            <person name="Berlin A."/>
            <person name="Brown A."/>
            <person name="Chapman S.B."/>
            <person name="Chen Z."/>
            <person name="Dunbar C."/>
            <person name="Freedman E."/>
            <person name="Gearin G."/>
            <person name="Gellesch M."/>
            <person name="Goldberg J."/>
            <person name="Griggs A."/>
            <person name="Gujja S."/>
            <person name="Heiman D."/>
            <person name="Howarth C."/>
            <person name="Larson L."/>
            <person name="Lui A."/>
            <person name="MacDonald P.J.P."/>
            <person name="Mehta T."/>
            <person name="Montmayeur A."/>
            <person name="Murphy C."/>
            <person name="Neiman D."/>
            <person name="Pearson M."/>
            <person name="Priest M."/>
            <person name="Roberts A."/>
            <person name="Saif S."/>
            <person name="Shea T."/>
            <person name="Shenoy N."/>
            <person name="Sisk P."/>
            <person name="Stolte C."/>
            <person name="Sykes S."/>
            <person name="Yandava C."/>
            <person name="Wortman J."/>
            <person name="Nusbaum C."/>
            <person name="Birren B."/>
        </authorList>
    </citation>
    <scope>NUCLEOTIDE SEQUENCE</scope>
    <source>
        <strain evidence="2">R3-111a-1</strain>
    </source>
</reference>
<feature type="region of interest" description="Disordered" evidence="1">
    <location>
        <begin position="57"/>
        <end position="91"/>
    </location>
</feature>
<reference evidence="3" key="5">
    <citation type="submission" date="2018-04" db="UniProtKB">
        <authorList>
            <consortium name="EnsemblFungi"/>
        </authorList>
    </citation>
    <scope>IDENTIFICATION</scope>
    <source>
        <strain evidence="3">R3-111a-1</strain>
    </source>
</reference>
<evidence type="ECO:0000256" key="1">
    <source>
        <dbReference type="SAM" id="MobiDB-lite"/>
    </source>
</evidence>
<dbReference type="AlphaFoldDB" id="J3NLV5"/>
<feature type="compositionally biased region" description="Low complexity" evidence="1">
    <location>
        <begin position="78"/>
        <end position="87"/>
    </location>
</feature>
<dbReference type="VEuPathDB" id="FungiDB:GGTG_02255"/>
<dbReference type="Proteomes" id="UP000006039">
    <property type="component" value="Unassembled WGS sequence"/>
</dbReference>
<gene>
    <name evidence="3" type="primary">20342713</name>
    <name evidence="2" type="ORF">GGTG_02255</name>
</gene>
<feature type="region of interest" description="Disordered" evidence="1">
    <location>
        <begin position="1"/>
        <end position="43"/>
    </location>
</feature>
<evidence type="ECO:0000313" key="4">
    <source>
        <dbReference type="Proteomes" id="UP000006039"/>
    </source>
</evidence>
<proteinExistence type="predicted"/>
<reference evidence="4" key="1">
    <citation type="submission" date="2010-07" db="EMBL/GenBank/DDBJ databases">
        <title>The genome sequence of Gaeumannomyces graminis var. tritici strain R3-111a-1.</title>
        <authorList>
            <consortium name="The Broad Institute Genome Sequencing Platform"/>
            <person name="Ma L.-J."/>
            <person name="Dead R."/>
            <person name="Young S."/>
            <person name="Zeng Q."/>
            <person name="Koehrsen M."/>
            <person name="Alvarado L."/>
            <person name="Berlin A."/>
            <person name="Chapman S.B."/>
            <person name="Chen Z."/>
            <person name="Freedman E."/>
            <person name="Gellesch M."/>
            <person name="Goldberg J."/>
            <person name="Griggs A."/>
            <person name="Gujja S."/>
            <person name="Heilman E.R."/>
            <person name="Heiman D."/>
            <person name="Hepburn T."/>
            <person name="Howarth C."/>
            <person name="Jen D."/>
            <person name="Larson L."/>
            <person name="Mehta T."/>
            <person name="Neiman D."/>
            <person name="Pearson M."/>
            <person name="Roberts A."/>
            <person name="Saif S."/>
            <person name="Shea T."/>
            <person name="Shenoy N."/>
            <person name="Sisk P."/>
            <person name="Stolte C."/>
            <person name="Sykes S."/>
            <person name="Walk T."/>
            <person name="White J."/>
            <person name="Yandava C."/>
            <person name="Haas B."/>
            <person name="Nusbaum C."/>
            <person name="Birren B."/>
        </authorList>
    </citation>
    <scope>NUCLEOTIDE SEQUENCE [LARGE SCALE GENOMIC DNA]</scope>
    <source>
        <strain evidence="4">R3-111a-1</strain>
    </source>
</reference>
<dbReference type="HOGENOM" id="CLU_1865228_0_0_1"/>
<feature type="compositionally biased region" description="Polar residues" evidence="1">
    <location>
        <begin position="1"/>
        <end position="13"/>
    </location>
</feature>
<keyword evidence="4" id="KW-1185">Reference proteome</keyword>
<reference evidence="2" key="2">
    <citation type="submission" date="2010-07" db="EMBL/GenBank/DDBJ databases">
        <authorList>
            <consortium name="The Broad Institute Genome Sequencing Platform"/>
            <consortium name="Broad Institute Genome Sequencing Center for Infectious Disease"/>
            <person name="Ma L.-J."/>
            <person name="Dead R."/>
            <person name="Young S."/>
            <person name="Zeng Q."/>
            <person name="Koehrsen M."/>
            <person name="Alvarado L."/>
            <person name="Berlin A."/>
            <person name="Chapman S.B."/>
            <person name="Chen Z."/>
            <person name="Freedman E."/>
            <person name="Gellesch M."/>
            <person name="Goldberg J."/>
            <person name="Griggs A."/>
            <person name="Gujja S."/>
            <person name="Heilman E.R."/>
            <person name="Heiman D."/>
            <person name="Hepburn T."/>
            <person name="Howarth C."/>
            <person name="Jen D."/>
            <person name="Larson L."/>
            <person name="Mehta T."/>
            <person name="Neiman D."/>
            <person name="Pearson M."/>
            <person name="Roberts A."/>
            <person name="Saif S."/>
            <person name="Shea T."/>
            <person name="Shenoy N."/>
            <person name="Sisk P."/>
            <person name="Stolte C."/>
            <person name="Sykes S."/>
            <person name="Walk T."/>
            <person name="White J."/>
            <person name="Yandava C."/>
            <person name="Haas B."/>
            <person name="Nusbaum C."/>
            <person name="Birren B."/>
        </authorList>
    </citation>
    <scope>NUCLEOTIDE SEQUENCE</scope>
    <source>
        <strain evidence="2">R3-111a-1</strain>
    </source>
</reference>
<dbReference type="EnsemblFungi" id="EJT82281">
    <property type="protein sequence ID" value="EJT82281"/>
    <property type="gene ID" value="GGTG_02255"/>
</dbReference>